<accession>A0A841H423</accession>
<evidence type="ECO:0000313" key="15">
    <source>
        <dbReference type="Proteomes" id="UP000582837"/>
    </source>
</evidence>
<evidence type="ECO:0000256" key="3">
    <source>
        <dbReference type="ARBA" id="ARBA00022553"/>
    </source>
</evidence>
<dbReference type="Proteomes" id="UP000582837">
    <property type="component" value="Unassembled WGS sequence"/>
</dbReference>
<dbReference type="SUPFAM" id="SSF55874">
    <property type="entry name" value="ATPase domain of HSP90 chaperone/DNA topoisomerase II/histidine kinase"/>
    <property type="match status" value="1"/>
</dbReference>
<feature type="coiled-coil region" evidence="9">
    <location>
        <begin position="168"/>
        <end position="216"/>
    </location>
</feature>
<evidence type="ECO:0000256" key="6">
    <source>
        <dbReference type="ARBA" id="ARBA00023012"/>
    </source>
</evidence>
<dbReference type="Pfam" id="PF00072">
    <property type="entry name" value="Response_reg"/>
    <property type="match status" value="1"/>
</dbReference>
<dbReference type="GO" id="GO:0005886">
    <property type="term" value="C:plasma membrane"/>
    <property type="evidence" value="ECO:0007669"/>
    <property type="project" value="TreeGrafter"/>
</dbReference>
<dbReference type="EC" id="2.7.13.3" evidence="2"/>
<evidence type="ECO:0000259" key="11">
    <source>
        <dbReference type="PROSITE" id="PS50110"/>
    </source>
</evidence>
<dbReference type="InterPro" id="IPR003661">
    <property type="entry name" value="HisK_dim/P_dom"/>
</dbReference>
<organism evidence="14 15">
    <name type="scientific">Longimicrobium terrae</name>
    <dbReference type="NCBI Taxonomy" id="1639882"/>
    <lineage>
        <taxon>Bacteria</taxon>
        <taxon>Pseudomonadati</taxon>
        <taxon>Gemmatimonadota</taxon>
        <taxon>Longimicrobiia</taxon>
        <taxon>Longimicrobiales</taxon>
        <taxon>Longimicrobiaceae</taxon>
        <taxon>Longimicrobium</taxon>
    </lineage>
</organism>
<dbReference type="FunFam" id="1.10.287.130:FF:000001">
    <property type="entry name" value="Two-component sensor histidine kinase"/>
    <property type="match status" value="1"/>
</dbReference>
<dbReference type="Pfam" id="PF00512">
    <property type="entry name" value="HisKA"/>
    <property type="match status" value="1"/>
</dbReference>
<keyword evidence="3 8" id="KW-0597">Phosphoprotein</keyword>
<keyword evidence="7" id="KW-0472">Membrane</keyword>
<dbReference type="InterPro" id="IPR036890">
    <property type="entry name" value="HATPase_C_sf"/>
</dbReference>
<dbReference type="Pfam" id="PF00989">
    <property type="entry name" value="PAS"/>
    <property type="match status" value="1"/>
</dbReference>
<dbReference type="PANTHER" id="PTHR43047:SF72">
    <property type="entry name" value="OSMOSENSING HISTIDINE PROTEIN KINASE SLN1"/>
    <property type="match status" value="1"/>
</dbReference>
<dbReference type="SMART" id="SM00387">
    <property type="entry name" value="HATPase_c"/>
    <property type="match status" value="1"/>
</dbReference>
<dbReference type="SUPFAM" id="SSF55785">
    <property type="entry name" value="PYP-like sensor domain (PAS domain)"/>
    <property type="match status" value="1"/>
</dbReference>
<dbReference type="InterPro" id="IPR005467">
    <property type="entry name" value="His_kinase_dom"/>
</dbReference>
<keyword evidence="5" id="KW-0418">Kinase</keyword>
<dbReference type="GO" id="GO:0009927">
    <property type="term" value="F:histidine phosphotransfer kinase activity"/>
    <property type="evidence" value="ECO:0007669"/>
    <property type="project" value="TreeGrafter"/>
</dbReference>
<dbReference type="PROSITE" id="PS50109">
    <property type="entry name" value="HIS_KIN"/>
    <property type="match status" value="1"/>
</dbReference>
<keyword evidence="9" id="KW-0175">Coiled coil</keyword>
<dbReference type="PROSITE" id="PS50112">
    <property type="entry name" value="PAS"/>
    <property type="match status" value="1"/>
</dbReference>
<evidence type="ECO:0000256" key="5">
    <source>
        <dbReference type="ARBA" id="ARBA00022777"/>
    </source>
</evidence>
<dbReference type="InterPro" id="IPR001789">
    <property type="entry name" value="Sig_transdc_resp-reg_receiver"/>
</dbReference>
<keyword evidence="6" id="KW-0902">Two-component regulatory system</keyword>
<evidence type="ECO:0000256" key="9">
    <source>
        <dbReference type="SAM" id="Coils"/>
    </source>
</evidence>
<dbReference type="SMART" id="SM00388">
    <property type="entry name" value="HisKA"/>
    <property type="match status" value="1"/>
</dbReference>
<feature type="domain" description="PAS" evidence="12">
    <location>
        <begin position="206"/>
        <end position="277"/>
    </location>
</feature>
<dbReference type="PRINTS" id="PR00344">
    <property type="entry name" value="BCTRLSENSOR"/>
</dbReference>
<evidence type="ECO:0000256" key="8">
    <source>
        <dbReference type="PROSITE-ProRule" id="PRU00169"/>
    </source>
</evidence>
<dbReference type="PROSITE" id="PS50110">
    <property type="entry name" value="RESPONSE_REGULATORY"/>
    <property type="match status" value="1"/>
</dbReference>
<dbReference type="AlphaFoldDB" id="A0A841H423"/>
<feature type="domain" description="Histidine kinase" evidence="10">
    <location>
        <begin position="335"/>
        <end position="551"/>
    </location>
</feature>
<dbReference type="Pfam" id="PF02518">
    <property type="entry name" value="HATPase_c"/>
    <property type="match status" value="1"/>
</dbReference>
<dbReference type="Gene3D" id="3.30.450.20">
    <property type="entry name" value="PAS domain"/>
    <property type="match status" value="1"/>
</dbReference>
<dbReference type="InterPro" id="IPR000700">
    <property type="entry name" value="PAS-assoc_C"/>
</dbReference>
<comment type="caution">
    <text evidence="14">The sequence shown here is derived from an EMBL/GenBank/DDBJ whole genome shotgun (WGS) entry which is preliminary data.</text>
</comment>
<dbReference type="InterPro" id="IPR004358">
    <property type="entry name" value="Sig_transdc_His_kin-like_C"/>
</dbReference>
<dbReference type="PROSITE" id="PS50113">
    <property type="entry name" value="PAC"/>
    <property type="match status" value="1"/>
</dbReference>
<dbReference type="CDD" id="cd00130">
    <property type="entry name" value="PAS"/>
    <property type="match status" value="1"/>
</dbReference>
<feature type="domain" description="Response regulatory" evidence="11">
    <location>
        <begin position="44"/>
        <end position="162"/>
    </location>
</feature>
<dbReference type="Gene3D" id="3.40.50.2300">
    <property type="match status" value="1"/>
</dbReference>
<dbReference type="FunFam" id="3.30.565.10:FF:000006">
    <property type="entry name" value="Sensor histidine kinase WalK"/>
    <property type="match status" value="1"/>
</dbReference>
<dbReference type="GO" id="GO:0006355">
    <property type="term" value="P:regulation of DNA-templated transcription"/>
    <property type="evidence" value="ECO:0007669"/>
    <property type="project" value="InterPro"/>
</dbReference>
<dbReference type="SUPFAM" id="SSF52172">
    <property type="entry name" value="CheY-like"/>
    <property type="match status" value="1"/>
</dbReference>
<keyword evidence="15" id="KW-1185">Reference proteome</keyword>
<protein>
    <recommendedName>
        <fullName evidence="2">histidine kinase</fullName>
        <ecNumber evidence="2">2.7.13.3</ecNumber>
    </recommendedName>
</protein>
<dbReference type="Gene3D" id="3.30.565.10">
    <property type="entry name" value="Histidine kinase-like ATPase, C-terminal domain"/>
    <property type="match status" value="1"/>
</dbReference>
<evidence type="ECO:0000259" key="13">
    <source>
        <dbReference type="PROSITE" id="PS50113"/>
    </source>
</evidence>
<dbReference type="Gene3D" id="1.10.287.130">
    <property type="match status" value="1"/>
</dbReference>
<feature type="modified residue" description="4-aspartylphosphate" evidence="8">
    <location>
        <position position="94"/>
    </location>
</feature>
<gene>
    <name evidence="14" type="ORF">HNQ61_004414</name>
</gene>
<dbReference type="InterPro" id="IPR011006">
    <property type="entry name" value="CheY-like_superfamily"/>
</dbReference>
<dbReference type="InterPro" id="IPR003594">
    <property type="entry name" value="HATPase_dom"/>
</dbReference>
<dbReference type="CDD" id="cd00082">
    <property type="entry name" value="HisKA"/>
    <property type="match status" value="1"/>
</dbReference>
<dbReference type="InterPro" id="IPR013767">
    <property type="entry name" value="PAS_fold"/>
</dbReference>
<dbReference type="SUPFAM" id="SSF47384">
    <property type="entry name" value="Homodimeric domain of signal transducing histidine kinase"/>
    <property type="match status" value="1"/>
</dbReference>
<evidence type="ECO:0000313" key="14">
    <source>
        <dbReference type="EMBL" id="MBB6072750.1"/>
    </source>
</evidence>
<name>A0A841H423_9BACT</name>
<evidence type="ECO:0000256" key="2">
    <source>
        <dbReference type="ARBA" id="ARBA00012438"/>
    </source>
</evidence>
<keyword evidence="4" id="KW-0808">Transferase</keyword>
<feature type="domain" description="PAC" evidence="13">
    <location>
        <begin position="280"/>
        <end position="331"/>
    </location>
</feature>
<sequence length="551" mass="61068">MILDTSRALQVQALLEQQRTAEPVSHDTGASGDEQTSALLARATVLVVDDEPANVRMLTRMLSRSGCATVLSATDAVEGLRLYRERMPDLMLLDLRMPEMDGAEVLNAVRDLRAERALHPVLMLTGDDSAVARQRALLGGASDFITKPFDLSEVLLRIRNLLEIRFLYQQQREQNASLERAVAARTAELQIDIARREAVQRELEGSEARYRHLVENASDMIFETDASGRIRYVNQIAADHLGLPVDELRGLPYLLFVRPDAHAALRRFYLRQKRQRNALSYNEFPAVGPDGTERWIGLSVRMSFDRQGISSVQAIARDVTERHELERLKDEFIAVASHELRSPLTSIRAALSLLDGGLLESRPERAKETIALASRNAERLMRLVNEMLDLERLESGSEVLDRMPYELAEVMGQAAETVAAAAEAADVLLIVRPTTLTACIDPDRMLRVLVNLLSNAVKFSPRGGCVWVAAEKGPQGGVVLSVRDQGRGIPAGQLKSVFGRFRQVRASDSRDKGGTGLGLAICKSIVEQHGGEIWAESREGEGSTFRIRLPR</sequence>
<dbReference type="PANTHER" id="PTHR43047">
    <property type="entry name" value="TWO-COMPONENT HISTIDINE PROTEIN KINASE"/>
    <property type="match status" value="1"/>
</dbReference>
<dbReference type="GO" id="GO:0000155">
    <property type="term" value="F:phosphorelay sensor kinase activity"/>
    <property type="evidence" value="ECO:0007669"/>
    <property type="project" value="InterPro"/>
</dbReference>
<dbReference type="InterPro" id="IPR036097">
    <property type="entry name" value="HisK_dim/P_sf"/>
</dbReference>
<evidence type="ECO:0000259" key="10">
    <source>
        <dbReference type="PROSITE" id="PS50109"/>
    </source>
</evidence>
<dbReference type="SMART" id="SM00091">
    <property type="entry name" value="PAS"/>
    <property type="match status" value="1"/>
</dbReference>
<reference evidence="14 15" key="1">
    <citation type="submission" date="2020-08" db="EMBL/GenBank/DDBJ databases">
        <title>Genomic Encyclopedia of Type Strains, Phase IV (KMG-IV): sequencing the most valuable type-strain genomes for metagenomic binning, comparative biology and taxonomic classification.</title>
        <authorList>
            <person name="Goeker M."/>
        </authorList>
    </citation>
    <scope>NUCLEOTIDE SEQUENCE [LARGE SCALE GENOMIC DNA]</scope>
    <source>
        <strain evidence="14 15">DSM 29007</strain>
    </source>
</reference>
<evidence type="ECO:0000256" key="1">
    <source>
        <dbReference type="ARBA" id="ARBA00000085"/>
    </source>
</evidence>
<dbReference type="InterPro" id="IPR000014">
    <property type="entry name" value="PAS"/>
</dbReference>
<evidence type="ECO:0000256" key="4">
    <source>
        <dbReference type="ARBA" id="ARBA00022679"/>
    </source>
</evidence>
<evidence type="ECO:0000259" key="12">
    <source>
        <dbReference type="PROSITE" id="PS50112"/>
    </source>
</evidence>
<dbReference type="InterPro" id="IPR035965">
    <property type="entry name" value="PAS-like_dom_sf"/>
</dbReference>
<dbReference type="RefSeq" id="WP_170035535.1">
    <property type="nucleotide sequence ID" value="NZ_JABDTL010000001.1"/>
</dbReference>
<dbReference type="NCBIfam" id="TIGR00229">
    <property type="entry name" value="sensory_box"/>
    <property type="match status" value="1"/>
</dbReference>
<proteinExistence type="predicted"/>
<dbReference type="EMBL" id="JACHIA010000018">
    <property type="protein sequence ID" value="MBB6072750.1"/>
    <property type="molecule type" value="Genomic_DNA"/>
</dbReference>
<dbReference type="CDD" id="cd00075">
    <property type="entry name" value="HATPase"/>
    <property type="match status" value="1"/>
</dbReference>
<dbReference type="SMART" id="SM00448">
    <property type="entry name" value="REC"/>
    <property type="match status" value="1"/>
</dbReference>
<evidence type="ECO:0000256" key="7">
    <source>
        <dbReference type="ARBA" id="ARBA00023136"/>
    </source>
</evidence>
<comment type="catalytic activity">
    <reaction evidence="1">
        <text>ATP + protein L-histidine = ADP + protein N-phospho-L-histidine.</text>
        <dbReference type="EC" id="2.7.13.3"/>
    </reaction>
</comment>